<evidence type="ECO:0000259" key="7">
    <source>
        <dbReference type="Pfam" id="PF06886"/>
    </source>
</evidence>
<dbReference type="eggNOG" id="ENOG502QQEQ">
    <property type="taxonomic scope" value="Eukaryota"/>
</dbReference>
<keyword evidence="4" id="KW-0493">Microtubule</keyword>
<dbReference type="AlphaFoldDB" id="W1P3C1"/>
<dbReference type="EMBL" id="KI394278">
    <property type="protein sequence ID" value="ERN04352.1"/>
    <property type="molecule type" value="Genomic_DNA"/>
</dbReference>
<feature type="region of interest" description="Disordered" evidence="6">
    <location>
        <begin position="512"/>
        <end position="616"/>
    </location>
</feature>
<comment type="subcellular location">
    <subcellularLocation>
        <location evidence="1">Cytoplasm</location>
        <location evidence="1">Cytoskeleton</location>
    </subcellularLocation>
</comment>
<dbReference type="OMA" id="CESDAME"/>
<dbReference type="Gramene" id="ERN04352">
    <property type="protein sequence ID" value="ERN04352"/>
    <property type="gene ID" value="AMTR_s00147p00050220"/>
</dbReference>
<feature type="compositionally biased region" description="Polar residues" evidence="6">
    <location>
        <begin position="289"/>
        <end position="308"/>
    </location>
</feature>
<keyword evidence="5" id="KW-0206">Cytoskeleton</keyword>
<accession>W1P3C1</accession>
<evidence type="ECO:0000256" key="4">
    <source>
        <dbReference type="ARBA" id="ARBA00022701"/>
    </source>
</evidence>
<keyword evidence="9" id="KW-1185">Reference proteome</keyword>
<feature type="region of interest" description="Disordered" evidence="6">
    <location>
        <begin position="266"/>
        <end position="461"/>
    </location>
</feature>
<evidence type="ECO:0000256" key="2">
    <source>
        <dbReference type="ARBA" id="ARBA00005885"/>
    </source>
</evidence>
<dbReference type="OrthoDB" id="758458at2759"/>
<evidence type="ECO:0000256" key="6">
    <source>
        <dbReference type="SAM" id="MobiDB-lite"/>
    </source>
</evidence>
<feature type="compositionally biased region" description="Basic and acidic residues" evidence="6">
    <location>
        <begin position="384"/>
        <end position="411"/>
    </location>
</feature>
<reference evidence="9" key="1">
    <citation type="journal article" date="2013" name="Science">
        <title>The Amborella genome and the evolution of flowering plants.</title>
        <authorList>
            <consortium name="Amborella Genome Project"/>
        </authorList>
    </citation>
    <scope>NUCLEOTIDE SEQUENCE [LARGE SCALE GENOMIC DNA]</scope>
</reference>
<feature type="compositionally biased region" description="Polar residues" evidence="6">
    <location>
        <begin position="542"/>
        <end position="557"/>
    </location>
</feature>
<dbReference type="InterPro" id="IPR027329">
    <property type="entry name" value="TPX2_C"/>
</dbReference>
<dbReference type="GO" id="GO:0005874">
    <property type="term" value="C:microtubule"/>
    <property type="evidence" value="ECO:0007669"/>
    <property type="project" value="UniProtKB-KW"/>
</dbReference>
<dbReference type="STRING" id="13333.W1P3C1"/>
<comment type="similarity">
    <text evidence="2">Belongs to the TPX2 family.</text>
</comment>
<dbReference type="HOGENOM" id="CLU_028372_0_0_1"/>
<dbReference type="InterPro" id="IPR044216">
    <property type="entry name" value="WDL7"/>
</dbReference>
<organism evidence="8 9">
    <name type="scientific">Amborella trichopoda</name>
    <dbReference type="NCBI Taxonomy" id="13333"/>
    <lineage>
        <taxon>Eukaryota</taxon>
        <taxon>Viridiplantae</taxon>
        <taxon>Streptophyta</taxon>
        <taxon>Embryophyta</taxon>
        <taxon>Tracheophyta</taxon>
        <taxon>Spermatophyta</taxon>
        <taxon>Magnoliopsida</taxon>
        <taxon>Amborellales</taxon>
        <taxon>Amborellaceae</taxon>
        <taxon>Amborella</taxon>
    </lineage>
</organism>
<dbReference type="PANTHER" id="PTHR47067">
    <property type="entry name" value="TPX2 (TARGETING PROTEIN FOR XKLP2) PROTEIN FAMILY-RELATED"/>
    <property type="match status" value="1"/>
</dbReference>
<feature type="domain" description="TPX2 C-terminal" evidence="7">
    <location>
        <begin position="452"/>
        <end position="519"/>
    </location>
</feature>
<keyword evidence="3" id="KW-0963">Cytoplasm</keyword>
<dbReference type="PANTHER" id="PTHR47067:SF6">
    <property type="entry name" value="PROTEIN WVD2-LIKE 7"/>
    <property type="match status" value="1"/>
</dbReference>
<feature type="compositionally biased region" description="Basic and acidic residues" evidence="6">
    <location>
        <begin position="272"/>
        <end position="288"/>
    </location>
</feature>
<evidence type="ECO:0000256" key="3">
    <source>
        <dbReference type="ARBA" id="ARBA00022490"/>
    </source>
</evidence>
<dbReference type="Proteomes" id="UP000017836">
    <property type="component" value="Unassembled WGS sequence"/>
</dbReference>
<dbReference type="Pfam" id="PF06886">
    <property type="entry name" value="TPX2"/>
    <property type="match status" value="1"/>
</dbReference>
<dbReference type="KEGG" id="atr:18432508"/>
<gene>
    <name evidence="8" type="ORF">AMTR_s00147p00050220</name>
</gene>
<evidence type="ECO:0000313" key="9">
    <source>
        <dbReference type="Proteomes" id="UP000017836"/>
    </source>
</evidence>
<evidence type="ECO:0000256" key="5">
    <source>
        <dbReference type="ARBA" id="ARBA00023212"/>
    </source>
</evidence>
<feature type="compositionally biased region" description="Low complexity" evidence="6">
    <location>
        <begin position="309"/>
        <end position="323"/>
    </location>
</feature>
<proteinExistence type="inferred from homology"/>
<name>W1P3C1_AMBTC</name>
<sequence length="616" mass="69490">MYKMLNESNVRHIMAGEIEDPMSFQVEYLPTGSISFGRFETESLSWERRSSFSHNRYLEEVEKCSKPGSVTEKKAYFEAHFRRKALLRQASSDCQNGVGLRAPETDGHNNMNCINDYEDHHLDENHHSTDFDVTPIGSENYINEYEEHCHDEHYYFDMQNGWDEGNRSDPEAREIEVTECKKQEEEAGETSYEVASQFDNTNFIELEIHQTEPKETQGLEFGMDTRQLIKEDNRTEAEQKSSCESNFTGEVVELVDMLKERLDSVKVSSQSSEKKPALKAKNTNDQKVSKPKIQSPSPMPATQRQQSNPPKSSPRTTPRASRSFAGETPVRKKTEGSSIISSAKAKQYPNVLESAKKNSTPEIHKVRQHQAKISPRLSSLSKNSKPEEHEAGKSKTSRDNRRDKDAKEKKVTRSRQSPHGNGEIEGHSSARRPRRTAVKPELPDCNASSTSFSFKSHERAEKRKEFYMKLEEKLHAKEAEMNQIQARTQVETEAEIKQLRRRLNFKATPMPSFYNETTVRSPDIKKVPASQAKSPMPGRKPMNSTASQETPHVSASPKTRRSAKANASQQHSHGSKAATLKADRVLSKSGAGKGEAMKRSIIAGRSGYGHAVSVAS</sequence>
<evidence type="ECO:0000313" key="8">
    <source>
        <dbReference type="EMBL" id="ERN04352.1"/>
    </source>
</evidence>
<evidence type="ECO:0000256" key="1">
    <source>
        <dbReference type="ARBA" id="ARBA00004245"/>
    </source>
</evidence>
<protein>
    <recommendedName>
        <fullName evidence="7">TPX2 C-terminal domain-containing protein</fullName>
    </recommendedName>
</protein>